<name>A0A164UFP3_9CRUS</name>
<dbReference type="Proteomes" id="UP000076858">
    <property type="component" value="Unassembled WGS sequence"/>
</dbReference>
<dbReference type="EMBL" id="LRGB01001581">
    <property type="protein sequence ID" value="KZS11320.1"/>
    <property type="molecule type" value="Genomic_DNA"/>
</dbReference>
<organism evidence="1 2">
    <name type="scientific">Daphnia magna</name>
    <dbReference type="NCBI Taxonomy" id="35525"/>
    <lineage>
        <taxon>Eukaryota</taxon>
        <taxon>Metazoa</taxon>
        <taxon>Ecdysozoa</taxon>
        <taxon>Arthropoda</taxon>
        <taxon>Crustacea</taxon>
        <taxon>Branchiopoda</taxon>
        <taxon>Diplostraca</taxon>
        <taxon>Cladocera</taxon>
        <taxon>Anomopoda</taxon>
        <taxon>Daphniidae</taxon>
        <taxon>Daphnia</taxon>
    </lineage>
</organism>
<proteinExistence type="predicted"/>
<accession>A0A164UFP3</accession>
<comment type="caution">
    <text evidence="1">The sequence shown here is derived from an EMBL/GenBank/DDBJ whole genome shotgun (WGS) entry which is preliminary data.</text>
</comment>
<protein>
    <submittedName>
        <fullName evidence="1">Uncharacterized protein</fullName>
    </submittedName>
</protein>
<reference evidence="1 2" key="1">
    <citation type="submission" date="2016-03" db="EMBL/GenBank/DDBJ databases">
        <title>EvidentialGene: Evidence-directed Construction of Genes on Genomes.</title>
        <authorList>
            <person name="Gilbert D.G."/>
            <person name="Choi J.-H."/>
            <person name="Mockaitis K."/>
            <person name="Colbourne J."/>
            <person name="Pfrender M."/>
        </authorList>
    </citation>
    <scope>NUCLEOTIDE SEQUENCE [LARGE SCALE GENOMIC DNA]</scope>
    <source>
        <strain evidence="1 2">Xinb3</strain>
        <tissue evidence="1">Complete organism</tissue>
    </source>
</reference>
<gene>
    <name evidence="1" type="ORF">APZ42_024088</name>
</gene>
<evidence type="ECO:0000313" key="1">
    <source>
        <dbReference type="EMBL" id="KZS11320.1"/>
    </source>
</evidence>
<keyword evidence="2" id="KW-1185">Reference proteome</keyword>
<evidence type="ECO:0000313" key="2">
    <source>
        <dbReference type="Proteomes" id="UP000076858"/>
    </source>
</evidence>
<sequence length="55" mass="6019">MAWCRWLKLFNIHHFYLASFLGIALASLIFGSLAGGPVSANGCLVGSILAWRLRV</sequence>
<dbReference type="AlphaFoldDB" id="A0A164UFP3"/>